<feature type="region of interest" description="Disordered" evidence="2">
    <location>
        <begin position="134"/>
        <end position="157"/>
    </location>
</feature>
<accession>Q0BI23</accession>
<reference evidence="4" key="1">
    <citation type="submission" date="2009-01" db="EMBL/GenBank/DDBJ databases">
        <title>Complete sequence of Chromosome 1 of Burkholderia cepacia AMMD.</title>
        <authorList>
            <consortium name="US DOE Joint Genome Institute"/>
            <person name="Copeland A."/>
            <person name="Lucas S."/>
            <person name="Lapidus A."/>
            <person name="Barry K."/>
            <person name="Detter J.C."/>
            <person name="Glavina del Rio T."/>
            <person name="Hammon N."/>
            <person name="Israni S."/>
            <person name="Pitluck S."/>
            <person name="Bruce D."/>
            <person name="Chain P."/>
            <person name="Malfatti S."/>
            <person name="Shin M."/>
            <person name="Vergez L."/>
            <person name="Schmutz J."/>
            <person name="Larimer F."/>
            <person name="Land M."/>
            <person name="Hauser L."/>
            <person name="Kyrpides N."/>
            <person name="Kim E."/>
            <person name="Parke J."/>
            <person name="Coenye T."/>
            <person name="Konstantinidis K."/>
            <person name="Ramette A."/>
            <person name="Tiedje J."/>
            <person name="Richardson P."/>
        </authorList>
    </citation>
    <scope>NUCLEOTIDE SEQUENCE [LARGE SCALE GENOMIC DNA]</scope>
    <source>
        <strain evidence="4">AMMD</strain>
    </source>
</reference>
<evidence type="ECO:0000313" key="4">
    <source>
        <dbReference type="EMBL" id="ABI86200.1"/>
    </source>
</evidence>
<evidence type="ECO:0000256" key="2">
    <source>
        <dbReference type="SAM" id="MobiDB-lite"/>
    </source>
</evidence>
<dbReference type="InterPro" id="IPR036986">
    <property type="entry name" value="S4_RNA-bd_sf"/>
</dbReference>
<dbReference type="eggNOG" id="COG1188">
    <property type="taxonomic scope" value="Bacteria"/>
</dbReference>
<dbReference type="KEGG" id="bam:Bamb_0641"/>
<keyword evidence="5" id="KW-1185">Reference proteome</keyword>
<dbReference type="CDD" id="cd00165">
    <property type="entry name" value="S4"/>
    <property type="match status" value="1"/>
</dbReference>
<evidence type="ECO:0000259" key="3">
    <source>
        <dbReference type="SMART" id="SM00363"/>
    </source>
</evidence>
<dbReference type="Proteomes" id="UP000000662">
    <property type="component" value="Chromosome 1"/>
</dbReference>
<evidence type="ECO:0000256" key="1">
    <source>
        <dbReference type="PROSITE-ProRule" id="PRU00182"/>
    </source>
</evidence>
<gene>
    <name evidence="4" type="ordered locus">Bamb_0641</name>
</gene>
<dbReference type="GO" id="GO:0003723">
    <property type="term" value="F:RNA binding"/>
    <property type="evidence" value="ECO:0007669"/>
    <property type="project" value="UniProtKB-KW"/>
</dbReference>
<dbReference type="EMBL" id="CP000440">
    <property type="protein sequence ID" value="ABI86200.1"/>
    <property type="molecule type" value="Genomic_DNA"/>
</dbReference>
<dbReference type="PROSITE" id="PS50889">
    <property type="entry name" value="S4"/>
    <property type="match status" value="1"/>
</dbReference>
<evidence type="ECO:0000313" key="5">
    <source>
        <dbReference type="Proteomes" id="UP000000662"/>
    </source>
</evidence>
<dbReference type="AlphaFoldDB" id="Q0BI23"/>
<protein>
    <submittedName>
        <fullName evidence="4">Heat shock protein Hsp15</fullName>
    </submittedName>
</protein>
<feature type="domain" description="RNA-binding S4" evidence="3">
    <location>
        <begin position="35"/>
        <end position="96"/>
    </location>
</feature>
<dbReference type="Gene3D" id="3.10.290.10">
    <property type="entry name" value="RNA-binding S4 domain"/>
    <property type="match status" value="1"/>
</dbReference>
<proteinExistence type="predicted"/>
<dbReference type="SMART" id="SM00363">
    <property type="entry name" value="S4"/>
    <property type="match status" value="1"/>
</dbReference>
<keyword evidence="4" id="KW-0346">Stress response</keyword>
<sequence length="157" mass="17228">MRTAFAVRAGGRSRWGGTAEAGMNYKISTEPGARLRIDKWLWAARFFKTRSLASDAVDKGHVKIGGAAVKPAKDVRVGDEVEIAIDGVVWHIAVLGICDVRGPASIAQTLYAETEAGRVARLAELERRRTYREPAAELHGRPTKRDRRIIDRFSGGS</sequence>
<keyword evidence="1" id="KW-0694">RNA-binding</keyword>
<dbReference type="SUPFAM" id="SSF55174">
    <property type="entry name" value="Alpha-L RNA-binding motif"/>
    <property type="match status" value="1"/>
</dbReference>
<name>Q0BI23_BURCM</name>
<dbReference type="Pfam" id="PF01479">
    <property type="entry name" value="S4"/>
    <property type="match status" value="1"/>
</dbReference>
<dbReference type="InterPro" id="IPR002942">
    <property type="entry name" value="S4_RNA-bd"/>
</dbReference>
<organism evidence="4 5">
    <name type="scientific">Burkholderia ambifaria (strain ATCC BAA-244 / DSM 16087 / CCUG 44356 / LMG 19182 / AMMD)</name>
    <name type="common">Burkholderia cepacia (strain AMMD)</name>
    <dbReference type="NCBI Taxonomy" id="339670"/>
    <lineage>
        <taxon>Bacteria</taxon>
        <taxon>Pseudomonadati</taxon>
        <taxon>Pseudomonadota</taxon>
        <taxon>Betaproteobacteria</taxon>
        <taxon>Burkholderiales</taxon>
        <taxon>Burkholderiaceae</taxon>
        <taxon>Burkholderia</taxon>
        <taxon>Burkholderia cepacia complex</taxon>
    </lineage>
</organism>